<reference evidence="2" key="2">
    <citation type="journal article" date="2013" name="Nat. Commun.">
        <title>Genome of the Chinese tree shrew.</title>
        <authorList>
            <person name="Fan Y."/>
            <person name="Huang Z.Y."/>
            <person name="Cao C.C."/>
            <person name="Chen C.S."/>
            <person name="Chen Y.X."/>
            <person name="Fan D.D."/>
            <person name="He J."/>
            <person name="Hou H.L."/>
            <person name="Hu L."/>
            <person name="Hu X.T."/>
            <person name="Jiang X.T."/>
            <person name="Lai R."/>
            <person name="Lang Y.S."/>
            <person name="Liang B."/>
            <person name="Liao S.G."/>
            <person name="Mu D."/>
            <person name="Ma Y.Y."/>
            <person name="Niu Y.Y."/>
            <person name="Sun X.Q."/>
            <person name="Xia J.Q."/>
            <person name="Xiao J."/>
            <person name="Xiong Z.Q."/>
            <person name="Xu L."/>
            <person name="Yang L."/>
            <person name="Zhang Y."/>
            <person name="Zhao W."/>
            <person name="Zhao X.D."/>
            <person name="Zheng Y.T."/>
            <person name="Zhou J.M."/>
            <person name="Zhu Y.B."/>
            <person name="Zhang G.J."/>
            <person name="Wang J."/>
            <person name="Yao Y.G."/>
        </authorList>
    </citation>
    <scope>NUCLEOTIDE SEQUENCE [LARGE SCALE GENOMIC DNA]</scope>
</reference>
<gene>
    <name evidence="1" type="ORF">TREES_T100014789</name>
</gene>
<name>L9KTU3_TUPCH</name>
<accession>L9KTU3</accession>
<dbReference type="InParanoid" id="L9KTU3"/>
<dbReference type="Proteomes" id="UP000011518">
    <property type="component" value="Unassembled WGS sequence"/>
</dbReference>
<proteinExistence type="predicted"/>
<evidence type="ECO:0000313" key="2">
    <source>
        <dbReference type="Proteomes" id="UP000011518"/>
    </source>
</evidence>
<sequence length="181" mass="20324">MLSVSLLVMDTHYRKERGKPVLGLHLKLLLRISLGENRAPRVGVSTHPPFVVLAIYSALPGGVEEPWSQPPTDKGVWVQVPPVRRYPARDKPGCRDLVINAEQLADVRPSPASCCYVHTAVRFQLWPATFRTHRHHFSHYVQMPVPTFTADTGSWGSKIRLWDFNSILGCCDANAPLFFGK</sequence>
<dbReference type="EMBL" id="KB320659">
    <property type="protein sequence ID" value="ELW66236.1"/>
    <property type="molecule type" value="Genomic_DNA"/>
</dbReference>
<organism evidence="1 2">
    <name type="scientific">Tupaia chinensis</name>
    <name type="common">Chinese tree shrew</name>
    <name type="synonym">Tupaia belangeri chinensis</name>
    <dbReference type="NCBI Taxonomy" id="246437"/>
    <lineage>
        <taxon>Eukaryota</taxon>
        <taxon>Metazoa</taxon>
        <taxon>Chordata</taxon>
        <taxon>Craniata</taxon>
        <taxon>Vertebrata</taxon>
        <taxon>Euteleostomi</taxon>
        <taxon>Mammalia</taxon>
        <taxon>Eutheria</taxon>
        <taxon>Euarchontoglires</taxon>
        <taxon>Scandentia</taxon>
        <taxon>Tupaiidae</taxon>
        <taxon>Tupaia</taxon>
    </lineage>
</organism>
<evidence type="ECO:0000313" key="1">
    <source>
        <dbReference type="EMBL" id="ELW66236.1"/>
    </source>
</evidence>
<reference evidence="2" key="1">
    <citation type="submission" date="2012-07" db="EMBL/GenBank/DDBJ databases">
        <title>Genome of the Chinese tree shrew, a rising model animal genetically related to primates.</title>
        <authorList>
            <person name="Zhang G."/>
            <person name="Fan Y."/>
            <person name="Yao Y."/>
            <person name="Huang Z."/>
        </authorList>
    </citation>
    <scope>NUCLEOTIDE SEQUENCE [LARGE SCALE GENOMIC DNA]</scope>
</reference>
<keyword evidence="2" id="KW-1185">Reference proteome</keyword>
<dbReference type="AlphaFoldDB" id="L9KTU3"/>
<protein>
    <submittedName>
        <fullName evidence="1">Uncharacterized protein</fullName>
    </submittedName>
</protein>